<feature type="repeat" description="Lumazine-binding" evidence="10">
    <location>
        <begin position="97"/>
        <end position="193"/>
    </location>
</feature>
<dbReference type="Gene3D" id="2.40.30.20">
    <property type="match status" value="2"/>
</dbReference>
<evidence type="ECO:0000256" key="7">
    <source>
        <dbReference type="ARBA" id="ARBA00022679"/>
    </source>
</evidence>
<evidence type="ECO:0000256" key="2">
    <source>
        <dbReference type="ARBA" id="ARBA00002803"/>
    </source>
</evidence>
<dbReference type="NCBIfam" id="NF006767">
    <property type="entry name" value="PRK09289.1"/>
    <property type="match status" value="1"/>
</dbReference>
<protein>
    <recommendedName>
        <fullName evidence="5 9">Riboflavin synthase</fullName>
        <ecNumber evidence="4 9">2.5.1.9</ecNumber>
    </recommendedName>
</protein>
<evidence type="ECO:0000256" key="3">
    <source>
        <dbReference type="ARBA" id="ARBA00004887"/>
    </source>
</evidence>
<accession>A0ABU4GIR5</accession>
<dbReference type="EMBL" id="JAWONS010000123">
    <property type="protein sequence ID" value="MDW2797499.1"/>
    <property type="molecule type" value="Genomic_DNA"/>
</dbReference>
<evidence type="ECO:0000256" key="6">
    <source>
        <dbReference type="ARBA" id="ARBA00022619"/>
    </source>
</evidence>
<evidence type="ECO:0000313" key="13">
    <source>
        <dbReference type="Proteomes" id="UP001276854"/>
    </source>
</evidence>
<dbReference type="GO" id="GO:0004746">
    <property type="term" value="F:riboflavin synthase activity"/>
    <property type="evidence" value="ECO:0007669"/>
    <property type="project" value="UniProtKB-EC"/>
</dbReference>
<evidence type="ECO:0000313" key="12">
    <source>
        <dbReference type="EMBL" id="MDW2797499.1"/>
    </source>
</evidence>
<dbReference type="PANTHER" id="PTHR21098">
    <property type="entry name" value="RIBOFLAVIN SYNTHASE ALPHA CHAIN"/>
    <property type="match status" value="1"/>
</dbReference>
<evidence type="ECO:0000256" key="9">
    <source>
        <dbReference type="NCBIfam" id="TIGR00187"/>
    </source>
</evidence>
<dbReference type="EC" id="2.5.1.9" evidence="4 9"/>
<comment type="function">
    <text evidence="2">Catalyzes the dismutation of two molecules of 6,7-dimethyl-8-ribityllumazine, resulting in the formation of riboflavin and 5-amino-6-(D-ribitylamino)uracil.</text>
</comment>
<dbReference type="PROSITE" id="PS51177">
    <property type="entry name" value="LUMAZINE_BIND"/>
    <property type="match status" value="2"/>
</dbReference>
<evidence type="ECO:0000256" key="10">
    <source>
        <dbReference type="PROSITE-ProRule" id="PRU00524"/>
    </source>
</evidence>
<comment type="caution">
    <text evidence="12">The sequence shown here is derived from an EMBL/GenBank/DDBJ whole genome shotgun (WGS) entry which is preliminary data.</text>
</comment>
<dbReference type="NCBIfam" id="TIGR00187">
    <property type="entry name" value="ribE"/>
    <property type="match status" value="1"/>
</dbReference>
<comment type="pathway">
    <text evidence="3">Cofactor biosynthesis; riboflavin biosynthesis; riboflavin from 2-hydroxy-3-oxobutyl phosphate and 5-amino-6-(D-ribitylamino)uracil: step 2/2.</text>
</comment>
<dbReference type="PIRSF" id="PIRSF000498">
    <property type="entry name" value="Riboflavin_syn_A"/>
    <property type="match status" value="1"/>
</dbReference>
<organism evidence="12 13">
    <name type="scientific">Clostridium boliviensis</name>
    <dbReference type="NCBI Taxonomy" id="318465"/>
    <lineage>
        <taxon>Bacteria</taxon>
        <taxon>Bacillati</taxon>
        <taxon>Bacillota</taxon>
        <taxon>Clostridia</taxon>
        <taxon>Eubacteriales</taxon>
        <taxon>Clostridiaceae</taxon>
        <taxon>Clostridium</taxon>
    </lineage>
</organism>
<keyword evidence="6" id="KW-0686">Riboflavin biosynthesis</keyword>
<evidence type="ECO:0000256" key="5">
    <source>
        <dbReference type="ARBA" id="ARBA00013950"/>
    </source>
</evidence>
<keyword evidence="13" id="KW-1185">Reference proteome</keyword>
<dbReference type="PANTHER" id="PTHR21098:SF12">
    <property type="entry name" value="RIBOFLAVIN SYNTHASE"/>
    <property type="match status" value="1"/>
</dbReference>
<evidence type="ECO:0000259" key="11">
    <source>
        <dbReference type="PROSITE" id="PS51177"/>
    </source>
</evidence>
<dbReference type="InterPro" id="IPR001783">
    <property type="entry name" value="Lumazine-bd"/>
</dbReference>
<evidence type="ECO:0000256" key="1">
    <source>
        <dbReference type="ARBA" id="ARBA00000968"/>
    </source>
</evidence>
<gene>
    <name evidence="12" type="ORF">RZO55_07915</name>
</gene>
<keyword evidence="8" id="KW-0677">Repeat</keyword>
<dbReference type="CDD" id="cd00402">
    <property type="entry name" value="Riboflavin_synthase_like"/>
    <property type="match status" value="1"/>
</dbReference>
<feature type="repeat" description="Lumazine-binding" evidence="10">
    <location>
        <begin position="1"/>
        <end position="96"/>
    </location>
</feature>
<dbReference type="InterPro" id="IPR023366">
    <property type="entry name" value="ATP_synth_asu-like_sf"/>
</dbReference>
<dbReference type="SUPFAM" id="SSF63380">
    <property type="entry name" value="Riboflavin synthase domain-like"/>
    <property type="match status" value="2"/>
</dbReference>
<dbReference type="Pfam" id="PF00677">
    <property type="entry name" value="Lum_binding"/>
    <property type="match status" value="2"/>
</dbReference>
<feature type="domain" description="Lumazine-binding" evidence="11">
    <location>
        <begin position="1"/>
        <end position="96"/>
    </location>
</feature>
<evidence type="ECO:0000256" key="4">
    <source>
        <dbReference type="ARBA" id="ARBA00012827"/>
    </source>
</evidence>
<sequence length="215" mass="22934">MFTGIIEEIGVLKEVKKGAQSAMLTIQGSVIFDDLGIGDSVAVNGVCLTAAGLSSHTFRADVMHETLNRSGLGKLHPGDFVNLERAMAADGRFGGHIVSGHIDGIGTITSVQRDDNAIWYTIAAEGRILRYIVEKGSIALDGISLTVASVNNTGFRISAIPHTVKSTILSHRKAGDIVNLENDLVGKYLEKFLLPVQDKPQSGGITREFLAKSGY</sequence>
<keyword evidence="7 12" id="KW-0808">Transferase</keyword>
<dbReference type="Proteomes" id="UP001276854">
    <property type="component" value="Unassembled WGS sequence"/>
</dbReference>
<dbReference type="InterPro" id="IPR026017">
    <property type="entry name" value="Lumazine-bd_dom"/>
</dbReference>
<proteinExistence type="predicted"/>
<evidence type="ECO:0000256" key="8">
    <source>
        <dbReference type="ARBA" id="ARBA00022737"/>
    </source>
</evidence>
<dbReference type="InterPro" id="IPR017938">
    <property type="entry name" value="Riboflavin_synthase-like_b-brl"/>
</dbReference>
<comment type="catalytic activity">
    <reaction evidence="1">
        <text>2 6,7-dimethyl-8-(1-D-ribityl)lumazine + H(+) = 5-amino-6-(D-ribitylamino)uracil + riboflavin</text>
        <dbReference type="Rhea" id="RHEA:20772"/>
        <dbReference type="ChEBI" id="CHEBI:15378"/>
        <dbReference type="ChEBI" id="CHEBI:15934"/>
        <dbReference type="ChEBI" id="CHEBI:57986"/>
        <dbReference type="ChEBI" id="CHEBI:58201"/>
        <dbReference type="EC" id="2.5.1.9"/>
    </reaction>
</comment>
<reference evidence="12 13" key="1">
    <citation type="submission" date="2023-10" db="EMBL/GenBank/DDBJ databases">
        <title>A novel Glycoside Hydrolase 43-Like Enzyme from Clostrdium boliviensis is an Endo-xylanase, and a Candidate for Xylooligosaccharides Production from Different Xylan Substrates.</title>
        <authorList>
            <person name="Alvarez M.T."/>
            <person name="Rocabado-Villegas L.R."/>
            <person name="Salas-Veizaga D.M."/>
            <person name="Linares-Pasten J.A."/>
            <person name="Gudmundsdottir E.E."/>
            <person name="Hreggvidsson G.O."/>
            <person name="Adlercreutz P."/>
            <person name="Nordberg Karlsson E."/>
        </authorList>
    </citation>
    <scope>NUCLEOTIDE SEQUENCE [LARGE SCALE GENOMIC DNA]</scope>
    <source>
        <strain evidence="12 13">E-1</strain>
    </source>
</reference>
<feature type="domain" description="Lumazine-binding" evidence="11">
    <location>
        <begin position="97"/>
        <end position="193"/>
    </location>
</feature>
<dbReference type="RefSeq" id="WP_318063754.1">
    <property type="nucleotide sequence ID" value="NZ_JAWONS010000123.1"/>
</dbReference>
<name>A0ABU4GIR5_9CLOT</name>